<feature type="compositionally biased region" description="Polar residues" evidence="1">
    <location>
        <begin position="107"/>
        <end position="117"/>
    </location>
</feature>
<evidence type="ECO:0000313" key="2">
    <source>
        <dbReference type="EMBL" id="TNN40765.1"/>
    </source>
</evidence>
<dbReference type="AlphaFoldDB" id="A0A4Z2FII6"/>
<proteinExistence type="predicted"/>
<feature type="compositionally biased region" description="Basic and acidic residues" evidence="1">
    <location>
        <begin position="60"/>
        <end position="71"/>
    </location>
</feature>
<evidence type="ECO:0000256" key="1">
    <source>
        <dbReference type="SAM" id="MobiDB-lite"/>
    </source>
</evidence>
<comment type="caution">
    <text evidence="2">The sequence shown here is derived from an EMBL/GenBank/DDBJ whole genome shotgun (WGS) entry which is preliminary data.</text>
</comment>
<dbReference type="EMBL" id="SRLO01001161">
    <property type="protein sequence ID" value="TNN40765.1"/>
    <property type="molecule type" value="Genomic_DNA"/>
</dbReference>
<keyword evidence="3" id="KW-1185">Reference proteome</keyword>
<evidence type="ECO:0000313" key="3">
    <source>
        <dbReference type="Proteomes" id="UP000314294"/>
    </source>
</evidence>
<gene>
    <name evidence="2" type="ORF">EYF80_049059</name>
</gene>
<organism evidence="2 3">
    <name type="scientific">Liparis tanakae</name>
    <name type="common">Tanaka's snailfish</name>
    <dbReference type="NCBI Taxonomy" id="230148"/>
    <lineage>
        <taxon>Eukaryota</taxon>
        <taxon>Metazoa</taxon>
        <taxon>Chordata</taxon>
        <taxon>Craniata</taxon>
        <taxon>Vertebrata</taxon>
        <taxon>Euteleostomi</taxon>
        <taxon>Actinopterygii</taxon>
        <taxon>Neopterygii</taxon>
        <taxon>Teleostei</taxon>
        <taxon>Neoteleostei</taxon>
        <taxon>Acanthomorphata</taxon>
        <taxon>Eupercaria</taxon>
        <taxon>Perciformes</taxon>
        <taxon>Cottioidei</taxon>
        <taxon>Cottales</taxon>
        <taxon>Liparidae</taxon>
        <taxon>Liparis</taxon>
    </lineage>
</organism>
<feature type="region of interest" description="Disordered" evidence="1">
    <location>
        <begin position="60"/>
        <end position="80"/>
    </location>
</feature>
<dbReference type="Proteomes" id="UP000314294">
    <property type="component" value="Unassembled WGS sequence"/>
</dbReference>
<reference evidence="2 3" key="1">
    <citation type="submission" date="2019-03" db="EMBL/GenBank/DDBJ databases">
        <title>First draft genome of Liparis tanakae, snailfish: a comprehensive survey of snailfish specific genes.</title>
        <authorList>
            <person name="Kim W."/>
            <person name="Song I."/>
            <person name="Jeong J.-H."/>
            <person name="Kim D."/>
            <person name="Kim S."/>
            <person name="Ryu S."/>
            <person name="Song J.Y."/>
            <person name="Lee S.K."/>
        </authorList>
    </citation>
    <scope>NUCLEOTIDE SEQUENCE [LARGE SCALE GENOMIC DNA]</scope>
    <source>
        <tissue evidence="2">Muscle</tissue>
    </source>
</reference>
<feature type="region of interest" description="Disordered" evidence="1">
    <location>
        <begin position="93"/>
        <end position="117"/>
    </location>
</feature>
<accession>A0A4Z2FII6</accession>
<sequence>MEEQTERFEASVVNLTDAVLLQTSRRGEIPSRIKLMQANQIITIDAAAPAGTRLIRLKQRRENNEEHRRSTLSEYAEEGDRFKGSVRQRCVRGAASVRSPLGHRSESSTSKKTSFPEISQELKHTLHSRLCEGNPLKTLL</sequence>
<name>A0A4Z2FII6_9TELE</name>
<protein>
    <submittedName>
        <fullName evidence="2">Uncharacterized protein</fullName>
    </submittedName>
</protein>